<proteinExistence type="predicted"/>
<dbReference type="InterPro" id="IPR013766">
    <property type="entry name" value="Thioredoxin_domain"/>
</dbReference>
<keyword evidence="3" id="KW-0560">Oxidoreductase</keyword>
<dbReference type="Gene3D" id="3.40.30.10">
    <property type="entry name" value="Glutaredoxin"/>
    <property type="match status" value="1"/>
</dbReference>
<evidence type="ECO:0000256" key="3">
    <source>
        <dbReference type="ARBA" id="ARBA00023002"/>
    </source>
</evidence>
<dbReference type="GO" id="GO:0008379">
    <property type="term" value="F:thioredoxin peroxidase activity"/>
    <property type="evidence" value="ECO:0007669"/>
    <property type="project" value="TreeGrafter"/>
</dbReference>
<dbReference type="SUPFAM" id="SSF52833">
    <property type="entry name" value="Thioredoxin-like"/>
    <property type="match status" value="1"/>
</dbReference>
<dbReference type="PANTHER" id="PTHR42801">
    <property type="entry name" value="THIOREDOXIN-DEPENDENT PEROXIDE REDUCTASE"/>
    <property type="match status" value="1"/>
</dbReference>
<evidence type="ECO:0000313" key="7">
    <source>
        <dbReference type="EMBL" id="CDH43938.1"/>
    </source>
</evidence>
<evidence type="ECO:0000256" key="5">
    <source>
        <dbReference type="ARBA" id="ARBA00023284"/>
    </source>
</evidence>
<dbReference type="InterPro" id="IPR036249">
    <property type="entry name" value="Thioredoxin-like_sf"/>
</dbReference>
<name>A0A7U7G9A2_9GAMM</name>
<keyword evidence="8" id="KW-1185">Reference proteome</keyword>
<keyword evidence="1" id="KW-0575">Peroxidase</keyword>
<accession>A0A7U7G9A2</accession>
<evidence type="ECO:0000256" key="2">
    <source>
        <dbReference type="ARBA" id="ARBA00022862"/>
    </source>
</evidence>
<comment type="caution">
    <text evidence="7">The sequence shown here is derived from an EMBL/GenBank/DDBJ whole genome shotgun (WGS) entry which is preliminary data.</text>
</comment>
<dbReference type="GO" id="GO:0045454">
    <property type="term" value="P:cell redox homeostasis"/>
    <property type="evidence" value="ECO:0007669"/>
    <property type="project" value="TreeGrafter"/>
</dbReference>
<dbReference type="GO" id="GO:0005737">
    <property type="term" value="C:cytoplasm"/>
    <property type="evidence" value="ECO:0007669"/>
    <property type="project" value="TreeGrafter"/>
</dbReference>
<keyword evidence="5" id="KW-0676">Redox-active center</keyword>
<reference evidence="7 8" key="1">
    <citation type="journal article" date="2014" name="ISME J.">
        <title>Candidatus Competibacter-lineage genomes retrieved from metagenomes reveal functional metabolic diversity.</title>
        <authorList>
            <person name="McIlroy S.J."/>
            <person name="Albertsen M."/>
            <person name="Andresen E.K."/>
            <person name="Saunders A.M."/>
            <person name="Kristiansen R."/>
            <person name="Stokholm-Bjerregaard M."/>
            <person name="Nielsen K.L."/>
            <person name="Nielsen P.H."/>
        </authorList>
    </citation>
    <scope>NUCLEOTIDE SEQUENCE [LARGE SCALE GENOMIC DNA]</scope>
    <source>
        <strain evidence="7 8">Run_B_J11</strain>
    </source>
</reference>
<dbReference type="InterPro" id="IPR050924">
    <property type="entry name" value="Peroxiredoxin_BCP/PrxQ"/>
</dbReference>
<gene>
    <name evidence="7" type="ORF">BN874_140031</name>
</gene>
<dbReference type="GO" id="GO:0034599">
    <property type="term" value="P:cellular response to oxidative stress"/>
    <property type="evidence" value="ECO:0007669"/>
    <property type="project" value="TreeGrafter"/>
</dbReference>
<feature type="domain" description="Thioredoxin" evidence="6">
    <location>
        <begin position="23"/>
        <end position="187"/>
    </location>
</feature>
<dbReference type="InterPro" id="IPR013740">
    <property type="entry name" value="Redoxin"/>
</dbReference>
<evidence type="ECO:0000313" key="8">
    <source>
        <dbReference type="Proteomes" id="UP000019184"/>
    </source>
</evidence>
<dbReference type="RefSeq" id="WP_051497395.1">
    <property type="nucleotide sequence ID" value="NZ_CBTK010000046.1"/>
</dbReference>
<dbReference type="CDD" id="cd03017">
    <property type="entry name" value="PRX_BCP"/>
    <property type="match status" value="1"/>
</dbReference>
<organism evidence="7 8">
    <name type="scientific">Candidatus Contendobacter odensis Run_B_J11</name>
    <dbReference type="NCBI Taxonomy" id="1400861"/>
    <lineage>
        <taxon>Bacteria</taxon>
        <taxon>Pseudomonadati</taxon>
        <taxon>Pseudomonadota</taxon>
        <taxon>Gammaproteobacteria</taxon>
        <taxon>Candidatus Competibacteraceae</taxon>
        <taxon>Candidatus Contendibacter</taxon>
    </lineage>
</organism>
<dbReference type="PANTHER" id="PTHR42801:SF21">
    <property type="entry name" value="BCPB PROTEIN"/>
    <property type="match status" value="1"/>
</dbReference>
<dbReference type="OrthoDB" id="5296483at2"/>
<dbReference type="Pfam" id="PF08534">
    <property type="entry name" value="Redoxin"/>
    <property type="match status" value="1"/>
</dbReference>
<sequence length="200" mass="22167">MSANLFQLPMDLPVPVDDGAAAHLEQVLLPCISLPSTDGTTVNLAAMEGQWVIYVYPMTGRPGLPLPDGWDAIPGARGCTPQSCGFRDHYKELKQLRSGVFGLSTQTSEYQREARDRLHLPFQLLSDSLLQLKHSLHLPTFTAAGMELFKRMTLIVQQGRIKKVFYPVFPPDRNADDVLAWLRTDSQPDVTGDAPLAVRP</sequence>
<dbReference type="EMBL" id="CBTK010000046">
    <property type="protein sequence ID" value="CDH43938.1"/>
    <property type="molecule type" value="Genomic_DNA"/>
</dbReference>
<protein>
    <submittedName>
        <fullName evidence="7">Redoxin superfamily</fullName>
    </submittedName>
</protein>
<dbReference type="PROSITE" id="PS51352">
    <property type="entry name" value="THIOREDOXIN_2"/>
    <property type="match status" value="1"/>
</dbReference>
<keyword evidence="2" id="KW-0049">Antioxidant</keyword>
<dbReference type="AlphaFoldDB" id="A0A7U7G9A2"/>
<evidence type="ECO:0000259" key="6">
    <source>
        <dbReference type="PROSITE" id="PS51352"/>
    </source>
</evidence>
<evidence type="ECO:0000256" key="4">
    <source>
        <dbReference type="ARBA" id="ARBA00023157"/>
    </source>
</evidence>
<evidence type="ECO:0000256" key="1">
    <source>
        <dbReference type="ARBA" id="ARBA00022559"/>
    </source>
</evidence>
<keyword evidence="4" id="KW-1015">Disulfide bond</keyword>
<dbReference type="Proteomes" id="UP000019184">
    <property type="component" value="Unassembled WGS sequence"/>
</dbReference>